<comment type="caution">
    <text evidence="6">The sequence shown here is derived from an EMBL/GenBank/DDBJ whole genome shotgun (WGS) entry which is preliminary data.</text>
</comment>
<evidence type="ECO:0000256" key="1">
    <source>
        <dbReference type="ARBA" id="ARBA00004123"/>
    </source>
</evidence>
<dbReference type="EMBL" id="CM029047">
    <property type="protein sequence ID" value="KAG2583532.1"/>
    <property type="molecule type" value="Genomic_DNA"/>
</dbReference>
<dbReference type="AlphaFoldDB" id="A0A8T0RC78"/>
<keyword evidence="7" id="KW-1185">Reference proteome</keyword>
<protein>
    <recommendedName>
        <fullName evidence="8">Zinc finger BED domain-containing protein RICESLEEPER 2-like</fullName>
    </recommendedName>
</protein>
<evidence type="ECO:0008006" key="8">
    <source>
        <dbReference type="Google" id="ProtNLM"/>
    </source>
</evidence>
<organism evidence="6 7">
    <name type="scientific">Panicum virgatum</name>
    <name type="common">Blackwell switchgrass</name>
    <dbReference type="NCBI Taxonomy" id="38727"/>
    <lineage>
        <taxon>Eukaryota</taxon>
        <taxon>Viridiplantae</taxon>
        <taxon>Streptophyta</taxon>
        <taxon>Embryophyta</taxon>
        <taxon>Tracheophyta</taxon>
        <taxon>Spermatophyta</taxon>
        <taxon>Magnoliopsida</taxon>
        <taxon>Liliopsida</taxon>
        <taxon>Poales</taxon>
        <taxon>Poaceae</taxon>
        <taxon>PACMAD clade</taxon>
        <taxon>Panicoideae</taxon>
        <taxon>Panicodae</taxon>
        <taxon>Paniceae</taxon>
        <taxon>Panicinae</taxon>
        <taxon>Panicum</taxon>
        <taxon>Panicum sect. Hiantes</taxon>
    </lineage>
</organism>
<dbReference type="SUPFAM" id="SSF53098">
    <property type="entry name" value="Ribonuclease H-like"/>
    <property type="match status" value="1"/>
</dbReference>
<sequence>MVKFISEWKIEDKLFALTLDNASNNGAMVKLMKTHLINKKMLFCGGRLFRQRCAAHVINLICQAGLDYLSPMISKIRETVKYIRSSLARKEKFEEIVSQLGITCEKNPSLDVCTRWNSTYIMLAKAKEFRLVFDSLSIQDPNYTFKPSFEEWENADVICKLLKVFYEATNVI</sequence>
<keyword evidence="5" id="KW-0539">Nucleus</keyword>
<proteinExistence type="predicted"/>
<dbReference type="Proteomes" id="UP000823388">
    <property type="component" value="Chromosome 6K"/>
</dbReference>
<dbReference type="InterPro" id="IPR052035">
    <property type="entry name" value="ZnF_BED_domain_contain"/>
</dbReference>
<keyword evidence="4" id="KW-0862">Zinc</keyword>
<comment type="subcellular location">
    <subcellularLocation>
        <location evidence="1">Nucleus</location>
    </subcellularLocation>
</comment>
<dbReference type="GO" id="GO:0008270">
    <property type="term" value="F:zinc ion binding"/>
    <property type="evidence" value="ECO:0007669"/>
    <property type="project" value="UniProtKB-KW"/>
</dbReference>
<keyword evidence="3" id="KW-0863">Zinc-finger</keyword>
<keyword evidence="2" id="KW-0479">Metal-binding</keyword>
<evidence type="ECO:0000256" key="5">
    <source>
        <dbReference type="ARBA" id="ARBA00023242"/>
    </source>
</evidence>
<evidence type="ECO:0000256" key="3">
    <source>
        <dbReference type="ARBA" id="ARBA00022771"/>
    </source>
</evidence>
<evidence type="ECO:0000256" key="4">
    <source>
        <dbReference type="ARBA" id="ARBA00022833"/>
    </source>
</evidence>
<gene>
    <name evidence="6" type="ORF">PVAP13_6KG261900</name>
</gene>
<name>A0A8T0RC78_PANVG</name>
<dbReference type="PANTHER" id="PTHR46481:SF10">
    <property type="entry name" value="ZINC FINGER BED DOMAIN-CONTAINING PROTEIN 39"/>
    <property type="match status" value="1"/>
</dbReference>
<evidence type="ECO:0000256" key="2">
    <source>
        <dbReference type="ARBA" id="ARBA00022723"/>
    </source>
</evidence>
<evidence type="ECO:0000313" key="7">
    <source>
        <dbReference type="Proteomes" id="UP000823388"/>
    </source>
</evidence>
<evidence type="ECO:0000313" key="6">
    <source>
        <dbReference type="EMBL" id="KAG2583532.1"/>
    </source>
</evidence>
<dbReference type="InterPro" id="IPR012337">
    <property type="entry name" value="RNaseH-like_sf"/>
</dbReference>
<dbReference type="GO" id="GO:0005634">
    <property type="term" value="C:nucleus"/>
    <property type="evidence" value="ECO:0007669"/>
    <property type="project" value="UniProtKB-SubCell"/>
</dbReference>
<accession>A0A8T0RC78</accession>
<dbReference type="PANTHER" id="PTHR46481">
    <property type="entry name" value="ZINC FINGER BED DOMAIN-CONTAINING PROTEIN 4"/>
    <property type="match status" value="1"/>
</dbReference>
<reference evidence="6" key="1">
    <citation type="submission" date="2020-05" db="EMBL/GenBank/DDBJ databases">
        <title>WGS assembly of Panicum virgatum.</title>
        <authorList>
            <person name="Lovell J.T."/>
            <person name="Jenkins J."/>
            <person name="Shu S."/>
            <person name="Juenger T.E."/>
            <person name="Schmutz J."/>
        </authorList>
    </citation>
    <scope>NUCLEOTIDE SEQUENCE</scope>
    <source>
        <strain evidence="6">AP13</strain>
    </source>
</reference>